<evidence type="ECO:0000256" key="7">
    <source>
        <dbReference type="ARBA" id="ARBA00023136"/>
    </source>
</evidence>
<name>A0A7T5R0A0_9BACT</name>
<evidence type="ECO:0000256" key="5">
    <source>
        <dbReference type="ARBA" id="ARBA00022729"/>
    </source>
</evidence>
<evidence type="ECO:0000256" key="1">
    <source>
        <dbReference type="ARBA" id="ARBA00004571"/>
    </source>
</evidence>
<dbReference type="Gene3D" id="2.40.170.20">
    <property type="entry name" value="TonB-dependent receptor, beta-barrel domain"/>
    <property type="match status" value="1"/>
</dbReference>
<evidence type="ECO:0000256" key="2">
    <source>
        <dbReference type="ARBA" id="ARBA00022448"/>
    </source>
</evidence>
<sequence>MLLSRNKLSGAVCAALAISCLCLPAQAQTIDYGSLEMLFGEPVTTSATGQPQRTSDVPVTMEIITAEDIRRSGAASIPDVLRTHSSLSVWAGARTSHDVNVRGFNQAYSPRLLVLVNGRQVYSDAYGNTFWQNIPVQLEEIRQIEIVEGPNSALFGFNAVSGVINIITYSPLYDDVSSAGVRVGTDSYREGHIVHTQKFGEKVGIRVSGGSTHADDFDEPPGTGAFYDPANHELLMDGIVQLTDDSQLRFEATKTKARVAEYPVLYTLFNSKYESSSLKTSYVADTGIGTVQANLYRNWLKLLHATSAELTIDYKNNVTVAQLEDLFKIGNDHTIRLQTEYRRNELTSNLMSAGSEIAYDVYAGGGMWNWQMRDDLAWINALRVDHLRLERSGPLLANPLIASNDGFDKSLTEISYNSGLVWRATEKDAVRLTTARGVQAPSLLDLGIDFPFGPITSLGNPGLDAGIVTNYEIGYDRRIEAINGLFRGGVFYQKTKDIKGIQALFTGLVNQPDNIGDSSSIGLELGLEGAFADHWTWDVDYTALRADDDLSVNMGGGTGATVAVPYNGEEATPTHTLNAHLGYANGPWEVDGYAQYVSDYDVLLSNGVTYDPVEAGDHVSLAGRVGYKVTDNVTVALSGQELNHTDVGETAGPEKERQVFLSLTASF</sequence>
<evidence type="ECO:0000256" key="9">
    <source>
        <dbReference type="ARBA" id="ARBA00023237"/>
    </source>
</evidence>
<keyword evidence="2 10" id="KW-0813">Transport</keyword>
<reference evidence="15 16" key="1">
    <citation type="submission" date="2020-07" db="EMBL/GenBank/DDBJ databases">
        <title>Huge and variable diversity of episymbiotic CPR bacteria and DPANN archaea in groundwater ecosystems.</title>
        <authorList>
            <person name="He C.Y."/>
            <person name="Keren R."/>
            <person name="Whittaker M."/>
            <person name="Farag I.F."/>
            <person name="Doudna J."/>
            <person name="Cate J.H.D."/>
            <person name="Banfield J.F."/>
        </authorList>
    </citation>
    <scope>NUCLEOTIDE SEQUENCE [LARGE SCALE GENOMIC DNA]</scope>
    <source>
        <strain evidence="15">NC_groundwater_70_Ag_B-0.1um_54_66</strain>
    </source>
</reference>
<dbReference type="InterPro" id="IPR037066">
    <property type="entry name" value="Plug_dom_sf"/>
</dbReference>
<gene>
    <name evidence="15" type="ORF">HYS17_06145</name>
</gene>
<comment type="subcellular location">
    <subcellularLocation>
        <location evidence="1 10">Cell outer membrane</location>
        <topology evidence="1 10">Multi-pass membrane protein</topology>
    </subcellularLocation>
</comment>
<dbReference type="AlphaFoldDB" id="A0A7T5R0A0"/>
<evidence type="ECO:0000259" key="13">
    <source>
        <dbReference type="Pfam" id="PF00593"/>
    </source>
</evidence>
<evidence type="ECO:0000256" key="4">
    <source>
        <dbReference type="ARBA" id="ARBA00022692"/>
    </source>
</evidence>
<accession>A0A7T5R0A0</accession>
<dbReference type="InterPro" id="IPR012910">
    <property type="entry name" value="Plug_dom"/>
</dbReference>
<keyword evidence="8 15" id="KW-0675">Receptor</keyword>
<organism evidence="15 16">
    <name type="scientific">Micavibrio aeruginosavorus</name>
    <dbReference type="NCBI Taxonomy" id="349221"/>
    <lineage>
        <taxon>Bacteria</taxon>
        <taxon>Pseudomonadati</taxon>
        <taxon>Bdellovibrionota</taxon>
        <taxon>Bdellovibrionia</taxon>
        <taxon>Bdellovibrionales</taxon>
        <taxon>Pseudobdellovibrionaceae</taxon>
        <taxon>Micavibrio</taxon>
    </lineage>
</organism>
<dbReference type="GO" id="GO:0044718">
    <property type="term" value="P:siderophore transmembrane transport"/>
    <property type="evidence" value="ECO:0007669"/>
    <property type="project" value="TreeGrafter"/>
</dbReference>
<evidence type="ECO:0000256" key="6">
    <source>
        <dbReference type="ARBA" id="ARBA00023077"/>
    </source>
</evidence>
<feature type="chain" id="PRO_5032956369" evidence="12">
    <location>
        <begin position="28"/>
        <end position="667"/>
    </location>
</feature>
<dbReference type="InterPro" id="IPR000531">
    <property type="entry name" value="Beta-barrel_TonB"/>
</dbReference>
<evidence type="ECO:0000313" key="16">
    <source>
        <dbReference type="Proteomes" id="UP000595362"/>
    </source>
</evidence>
<dbReference type="GO" id="GO:0015344">
    <property type="term" value="F:siderophore uptake transmembrane transporter activity"/>
    <property type="evidence" value="ECO:0007669"/>
    <property type="project" value="TreeGrafter"/>
</dbReference>
<keyword evidence="9 10" id="KW-0998">Cell outer membrane</keyword>
<dbReference type="Gene3D" id="2.170.130.10">
    <property type="entry name" value="TonB-dependent receptor, plug domain"/>
    <property type="match status" value="1"/>
</dbReference>
<dbReference type="Proteomes" id="UP000595362">
    <property type="component" value="Chromosome"/>
</dbReference>
<evidence type="ECO:0000256" key="10">
    <source>
        <dbReference type="PROSITE-ProRule" id="PRU01360"/>
    </source>
</evidence>
<dbReference type="Pfam" id="PF07715">
    <property type="entry name" value="Plug"/>
    <property type="match status" value="1"/>
</dbReference>
<dbReference type="PANTHER" id="PTHR30069">
    <property type="entry name" value="TONB-DEPENDENT OUTER MEMBRANE RECEPTOR"/>
    <property type="match status" value="1"/>
</dbReference>
<dbReference type="PANTHER" id="PTHR30069:SF29">
    <property type="entry name" value="HEMOGLOBIN AND HEMOGLOBIN-HAPTOGLOBIN-BINDING PROTEIN 1-RELATED"/>
    <property type="match status" value="1"/>
</dbReference>
<dbReference type="EMBL" id="CP066681">
    <property type="protein sequence ID" value="QQG35153.1"/>
    <property type="molecule type" value="Genomic_DNA"/>
</dbReference>
<keyword evidence="5 12" id="KW-0732">Signal</keyword>
<feature type="domain" description="TonB-dependent receptor-like beta-barrel" evidence="13">
    <location>
        <begin position="243"/>
        <end position="639"/>
    </location>
</feature>
<dbReference type="Pfam" id="PF00593">
    <property type="entry name" value="TonB_dep_Rec_b-barrel"/>
    <property type="match status" value="1"/>
</dbReference>
<dbReference type="PROSITE" id="PS52016">
    <property type="entry name" value="TONB_DEPENDENT_REC_3"/>
    <property type="match status" value="1"/>
</dbReference>
<evidence type="ECO:0000256" key="11">
    <source>
        <dbReference type="RuleBase" id="RU003357"/>
    </source>
</evidence>
<keyword evidence="4 10" id="KW-0812">Transmembrane</keyword>
<feature type="signal peptide" evidence="12">
    <location>
        <begin position="1"/>
        <end position="27"/>
    </location>
</feature>
<evidence type="ECO:0000256" key="3">
    <source>
        <dbReference type="ARBA" id="ARBA00022452"/>
    </source>
</evidence>
<dbReference type="InterPro" id="IPR036942">
    <property type="entry name" value="Beta-barrel_TonB_sf"/>
</dbReference>
<evidence type="ECO:0000313" key="15">
    <source>
        <dbReference type="EMBL" id="QQG35153.1"/>
    </source>
</evidence>
<comment type="similarity">
    <text evidence="10 11">Belongs to the TonB-dependent receptor family.</text>
</comment>
<dbReference type="InterPro" id="IPR039426">
    <property type="entry name" value="TonB-dep_rcpt-like"/>
</dbReference>
<dbReference type="GO" id="GO:0009279">
    <property type="term" value="C:cell outer membrane"/>
    <property type="evidence" value="ECO:0007669"/>
    <property type="project" value="UniProtKB-SubCell"/>
</dbReference>
<evidence type="ECO:0000256" key="12">
    <source>
        <dbReference type="SAM" id="SignalP"/>
    </source>
</evidence>
<evidence type="ECO:0000259" key="14">
    <source>
        <dbReference type="Pfam" id="PF07715"/>
    </source>
</evidence>
<keyword evidence="6 11" id="KW-0798">TonB box</keyword>
<keyword evidence="3 10" id="KW-1134">Transmembrane beta strand</keyword>
<evidence type="ECO:0000256" key="8">
    <source>
        <dbReference type="ARBA" id="ARBA00023170"/>
    </source>
</evidence>
<protein>
    <submittedName>
        <fullName evidence="15">TonB-dependent receptor</fullName>
    </submittedName>
</protein>
<dbReference type="SUPFAM" id="SSF56935">
    <property type="entry name" value="Porins"/>
    <property type="match status" value="1"/>
</dbReference>
<dbReference type="PROSITE" id="PS51257">
    <property type="entry name" value="PROKAR_LIPOPROTEIN"/>
    <property type="match status" value="1"/>
</dbReference>
<proteinExistence type="inferred from homology"/>
<keyword evidence="7 10" id="KW-0472">Membrane</keyword>
<feature type="domain" description="TonB-dependent receptor plug" evidence="14">
    <location>
        <begin position="55"/>
        <end position="163"/>
    </location>
</feature>